<evidence type="ECO:0000313" key="3">
    <source>
        <dbReference type="Proteomes" id="UP000538670"/>
    </source>
</evidence>
<reference evidence="2 3" key="1">
    <citation type="submission" date="2020-08" db="EMBL/GenBank/DDBJ databases">
        <title>Genomic Encyclopedia of Type Strains, Phase IV (KMG-IV): sequencing the most valuable type-strain genomes for metagenomic binning, comparative biology and taxonomic classification.</title>
        <authorList>
            <person name="Goeker M."/>
        </authorList>
    </citation>
    <scope>NUCLEOTIDE SEQUENCE [LARGE SCALE GENOMIC DNA]</scope>
    <source>
        <strain evidence="2 3">DSM 19512</strain>
    </source>
</reference>
<keyword evidence="3" id="KW-1185">Reference proteome</keyword>
<dbReference type="AlphaFoldDB" id="A0A7W6F4C3"/>
<dbReference type="EMBL" id="JACIDH010000022">
    <property type="protein sequence ID" value="MBB3880831.1"/>
    <property type="molecule type" value="Genomic_DNA"/>
</dbReference>
<protein>
    <recommendedName>
        <fullName evidence="4">Lipoprotein</fullName>
    </recommendedName>
</protein>
<comment type="caution">
    <text evidence="2">The sequence shown here is derived from an EMBL/GenBank/DDBJ whole genome shotgun (WGS) entry which is preliminary data.</text>
</comment>
<evidence type="ECO:0000256" key="1">
    <source>
        <dbReference type="SAM" id="MobiDB-lite"/>
    </source>
</evidence>
<dbReference type="RefSeq" id="WP_183952863.1">
    <property type="nucleotide sequence ID" value="NZ_JACIDH010000022.1"/>
</dbReference>
<gene>
    <name evidence="2" type="ORF">GGR48_003282</name>
</gene>
<proteinExistence type="predicted"/>
<sequence length="172" mass="17746">MSWNRSVALLFAGALGACGVQPSGASNTSTAERSEIAPMASPSIAPAGSSEVADPMPENGQTIDRTNATGMTVLRDILVAVGQVDGKPISEARLQDRCHLALTSKDGVTVLDLKQIGNFAPRTDGERQVIELDDGSVVHAISVPEAPRPEPVGNAAARLNGGLSVMIDSCQS</sequence>
<dbReference type="Proteomes" id="UP000538670">
    <property type="component" value="Unassembled WGS sequence"/>
</dbReference>
<accession>A0A7W6F4C3</accession>
<dbReference type="PROSITE" id="PS51257">
    <property type="entry name" value="PROKAR_LIPOPROTEIN"/>
    <property type="match status" value="1"/>
</dbReference>
<feature type="compositionally biased region" description="Low complexity" evidence="1">
    <location>
        <begin position="36"/>
        <end position="51"/>
    </location>
</feature>
<organism evidence="2 3">
    <name type="scientific">Sphingomonas pseudosanguinis</name>
    <dbReference type="NCBI Taxonomy" id="413712"/>
    <lineage>
        <taxon>Bacteria</taxon>
        <taxon>Pseudomonadati</taxon>
        <taxon>Pseudomonadota</taxon>
        <taxon>Alphaproteobacteria</taxon>
        <taxon>Sphingomonadales</taxon>
        <taxon>Sphingomonadaceae</taxon>
        <taxon>Sphingomonas</taxon>
    </lineage>
</organism>
<feature type="region of interest" description="Disordered" evidence="1">
    <location>
        <begin position="21"/>
        <end position="66"/>
    </location>
</feature>
<evidence type="ECO:0000313" key="2">
    <source>
        <dbReference type="EMBL" id="MBB3880831.1"/>
    </source>
</evidence>
<name>A0A7W6F4C3_9SPHN</name>
<evidence type="ECO:0008006" key="4">
    <source>
        <dbReference type="Google" id="ProtNLM"/>
    </source>
</evidence>